<reference evidence="8 9" key="1">
    <citation type="submission" date="2020-07" db="EMBL/GenBank/DDBJ databases">
        <title>Sequencing the genomes of 1000 actinobacteria strains.</title>
        <authorList>
            <person name="Klenk H.-P."/>
        </authorList>
    </citation>
    <scope>NUCLEOTIDE SEQUENCE [LARGE SCALE GENOMIC DNA]</scope>
    <source>
        <strain evidence="8 9">DSM 24482</strain>
    </source>
</reference>
<evidence type="ECO:0000256" key="3">
    <source>
        <dbReference type="ARBA" id="ARBA00022801"/>
    </source>
</evidence>
<dbReference type="RefSeq" id="WP_170209093.1">
    <property type="nucleotide sequence ID" value="NZ_BAABFI010000013.1"/>
</dbReference>
<dbReference type="Proteomes" id="UP000577956">
    <property type="component" value="Unassembled WGS sequence"/>
</dbReference>
<keyword evidence="4" id="KW-0862">Zinc</keyword>
<keyword evidence="10" id="KW-1185">Reference proteome</keyword>
<dbReference type="EMBL" id="BONN01000005">
    <property type="protein sequence ID" value="GIG32964.1"/>
    <property type="molecule type" value="Genomic_DNA"/>
</dbReference>
<dbReference type="GO" id="GO:0006508">
    <property type="term" value="P:proteolysis"/>
    <property type="evidence" value="ECO:0007669"/>
    <property type="project" value="UniProtKB-KW"/>
</dbReference>
<accession>A0A7Y9K100</accession>
<keyword evidence="1" id="KW-0645">Protease</keyword>
<dbReference type="EMBL" id="JACCBK010000001">
    <property type="protein sequence ID" value="NYD87830.1"/>
    <property type="molecule type" value="Genomic_DNA"/>
</dbReference>
<evidence type="ECO:0000259" key="6">
    <source>
        <dbReference type="Pfam" id="PF00413"/>
    </source>
</evidence>
<keyword evidence="3" id="KW-0378">Hydrolase</keyword>
<evidence type="ECO:0000256" key="5">
    <source>
        <dbReference type="SAM" id="MobiDB-lite"/>
    </source>
</evidence>
<name>A0A7Y9K100_9CELL</name>
<organism evidence="8 9">
    <name type="scientific">Cellulomonas oligotrophica</name>
    <dbReference type="NCBI Taxonomy" id="931536"/>
    <lineage>
        <taxon>Bacteria</taxon>
        <taxon>Bacillati</taxon>
        <taxon>Actinomycetota</taxon>
        <taxon>Actinomycetes</taxon>
        <taxon>Micrococcales</taxon>
        <taxon>Cellulomonadaceae</taxon>
        <taxon>Cellulomonas</taxon>
    </lineage>
</organism>
<evidence type="ECO:0000256" key="1">
    <source>
        <dbReference type="ARBA" id="ARBA00022670"/>
    </source>
</evidence>
<dbReference type="AlphaFoldDB" id="A0A7Y9K100"/>
<dbReference type="Pfam" id="PF00413">
    <property type="entry name" value="Peptidase_M10"/>
    <property type="match status" value="1"/>
</dbReference>
<evidence type="ECO:0000313" key="8">
    <source>
        <dbReference type="EMBL" id="NYD87830.1"/>
    </source>
</evidence>
<feature type="domain" description="Peptidase M10 metallopeptidase" evidence="6">
    <location>
        <begin position="284"/>
        <end position="330"/>
    </location>
</feature>
<keyword evidence="2" id="KW-0479">Metal-binding</keyword>
<evidence type="ECO:0000313" key="9">
    <source>
        <dbReference type="Proteomes" id="UP000577956"/>
    </source>
</evidence>
<dbReference type="GO" id="GO:0008270">
    <property type="term" value="F:zinc ion binding"/>
    <property type="evidence" value="ECO:0007669"/>
    <property type="project" value="InterPro"/>
</dbReference>
<sequence length="339" mass="35115">MDAPLTDRSTTEVPARWRAEAAARASAPASAGVPQQRLAPEQLTAPPAPAPPVPAPVRHRGTLLPMLSVVVGGALLVSQVVRWVGTWEPGWTVADAVQHTRIDIGGQVLLGSTGPEPGLEEAAAPLGQPPAVEDTGALYAFGQTQDGAQGTATPVAWSPCRPLHYVITRDDAPPGFAAQVDAVMAEVSAATGLQVVSDGVTDEPASLDRSHHQPERYGDRWAPVLIGFADEQAVPSLAGAVAGLAAPVSLTRADLDYAVYVSGAVVLDTALLDEPKDAAGDPGYLRVLRHEVGHLVGLGHVDDPGQLMNPQIAPDVTTFQDGDRYGLAQLGQGTCAPDL</sequence>
<evidence type="ECO:0000313" key="10">
    <source>
        <dbReference type="Proteomes" id="UP000618382"/>
    </source>
</evidence>
<feature type="compositionally biased region" description="Low complexity" evidence="5">
    <location>
        <begin position="22"/>
        <end position="31"/>
    </location>
</feature>
<dbReference type="GO" id="GO:0004222">
    <property type="term" value="F:metalloendopeptidase activity"/>
    <property type="evidence" value="ECO:0007669"/>
    <property type="project" value="InterPro"/>
</dbReference>
<evidence type="ECO:0000313" key="7">
    <source>
        <dbReference type="EMBL" id="GIG32964.1"/>
    </source>
</evidence>
<gene>
    <name evidence="8" type="ORF">BKA21_003379</name>
    <name evidence="7" type="ORF">Col01nite_21230</name>
</gene>
<dbReference type="GO" id="GO:0031012">
    <property type="term" value="C:extracellular matrix"/>
    <property type="evidence" value="ECO:0007669"/>
    <property type="project" value="InterPro"/>
</dbReference>
<protein>
    <recommendedName>
        <fullName evidence="6">Peptidase M10 metallopeptidase domain-containing protein</fullName>
    </recommendedName>
</protein>
<reference evidence="7 10" key="2">
    <citation type="submission" date="2021-01" db="EMBL/GenBank/DDBJ databases">
        <title>Whole genome shotgun sequence of Cellulomonas oligotrophica NBRC 109435.</title>
        <authorList>
            <person name="Komaki H."/>
            <person name="Tamura T."/>
        </authorList>
    </citation>
    <scope>NUCLEOTIDE SEQUENCE [LARGE SCALE GENOMIC DNA]</scope>
    <source>
        <strain evidence="7 10">NBRC 109435</strain>
    </source>
</reference>
<dbReference type="InterPro" id="IPR001818">
    <property type="entry name" value="Pept_M10_metallopeptidase"/>
</dbReference>
<evidence type="ECO:0000256" key="4">
    <source>
        <dbReference type="ARBA" id="ARBA00022833"/>
    </source>
</evidence>
<dbReference type="Gene3D" id="3.40.390.10">
    <property type="entry name" value="Collagenase (Catalytic Domain)"/>
    <property type="match status" value="1"/>
</dbReference>
<evidence type="ECO:0000256" key="2">
    <source>
        <dbReference type="ARBA" id="ARBA00022723"/>
    </source>
</evidence>
<dbReference type="InterPro" id="IPR024079">
    <property type="entry name" value="MetalloPept_cat_dom_sf"/>
</dbReference>
<feature type="region of interest" description="Disordered" evidence="5">
    <location>
        <begin position="1"/>
        <end position="37"/>
    </location>
</feature>
<dbReference type="SUPFAM" id="SSF55486">
    <property type="entry name" value="Metalloproteases ('zincins'), catalytic domain"/>
    <property type="match status" value="1"/>
</dbReference>
<comment type="caution">
    <text evidence="8">The sequence shown here is derived from an EMBL/GenBank/DDBJ whole genome shotgun (WGS) entry which is preliminary data.</text>
</comment>
<proteinExistence type="predicted"/>
<dbReference type="Proteomes" id="UP000618382">
    <property type="component" value="Unassembled WGS sequence"/>
</dbReference>